<protein>
    <submittedName>
        <fullName evidence="1">Uncharacterized protein</fullName>
    </submittedName>
</protein>
<dbReference type="Proteomes" id="UP001064048">
    <property type="component" value="Chromosome 18"/>
</dbReference>
<proteinExistence type="predicted"/>
<organism evidence="1 2">
    <name type="scientific">Choristoneura fumiferana</name>
    <name type="common">Spruce budworm moth</name>
    <name type="synonym">Archips fumiferana</name>
    <dbReference type="NCBI Taxonomy" id="7141"/>
    <lineage>
        <taxon>Eukaryota</taxon>
        <taxon>Metazoa</taxon>
        <taxon>Ecdysozoa</taxon>
        <taxon>Arthropoda</taxon>
        <taxon>Hexapoda</taxon>
        <taxon>Insecta</taxon>
        <taxon>Pterygota</taxon>
        <taxon>Neoptera</taxon>
        <taxon>Endopterygota</taxon>
        <taxon>Lepidoptera</taxon>
        <taxon>Glossata</taxon>
        <taxon>Ditrysia</taxon>
        <taxon>Tortricoidea</taxon>
        <taxon>Tortricidae</taxon>
        <taxon>Tortricinae</taxon>
        <taxon>Choristoneura</taxon>
    </lineage>
</organism>
<name>A0ACC0KRH0_CHOFU</name>
<evidence type="ECO:0000313" key="2">
    <source>
        <dbReference type="Proteomes" id="UP001064048"/>
    </source>
</evidence>
<sequence length="203" mass="22921">MKNLVKELQPFTSLAHTSIGVVSEQLGKRKDFLNELTSDKPEPQGHDDDIVWELAGNPQSETVIIDYETALQGTIRVSISRRARFRVMTYGSETWALTMGLMRKLKVTQRAMERAMLGVSLRDRIRNDDIRISRVSSEARGGGVRSAGRRRVTALPPLLGSNRNAIERYRRKSRDKCYRLLLADCGYSTNLCLLVLMAPLSIL</sequence>
<evidence type="ECO:0000313" key="1">
    <source>
        <dbReference type="EMBL" id="KAI8438863.1"/>
    </source>
</evidence>
<keyword evidence="2" id="KW-1185">Reference proteome</keyword>
<gene>
    <name evidence="1" type="ORF">MSG28_011207</name>
</gene>
<accession>A0ACC0KRH0</accession>
<reference evidence="1 2" key="1">
    <citation type="journal article" date="2022" name="Genome Biol. Evol.">
        <title>The Spruce Budworm Genome: Reconstructing the Evolutionary History of Antifreeze Proteins.</title>
        <authorList>
            <person name="Beliveau C."/>
            <person name="Gagne P."/>
            <person name="Picq S."/>
            <person name="Vernygora O."/>
            <person name="Keeling C.I."/>
            <person name="Pinkney K."/>
            <person name="Doucet D."/>
            <person name="Wen F."/>
            <person name="Johnston J.S."/>
            <person name="Maaroufi H."/>
            <person name="Boyle B."/>
            <person name="Laroche J."/>
            <person name="Dewar K."/>
            <person name="Juretic N."/>
            <person name="Blackburn G."/>
            <person name="Nisole A."/>
            <person name="Brunet B."/>
            <person name="Brandao M."/>
            <person name="Lumley L."/>
            <person name="Duan J."/>
            <person name="Quan G."/>
            <person name="Lucarotti C.J."/>
            <person name="Roe A.D."/>
            <person name="Sperling F.A.H."/>
            <person name="Levesque R.C."/>
            <person name="Cusson M."/>
        </authorList>
    </citation>
    <scope>NUCLEOTIDE SEQUENCE [LARGE SCALE GENOMIC DNA]</scope>
    <source>
        <strain evidence="1">Glfc:IPQL:Cfum</strain>
    </source>
</reference>
<dbReference type="EMBL" id="CM046118">
    <property type="protein sequence ID" value="KAI8438863.1"/>
    <property type="molecule type" value="Genomic_DNA"/>
</dbReference>
<comment type="caution">
    <text evidence="1">The sequence shown here is derived from an EMBL/GenBank/DDBJ whole genome shotgun (WGS) entry which is preliminary data.</text>
</comment>